<dbReference type="Pfam" id="PF01226">
    <property type="entry name" value="Form_Nir_trans"/>
    <property type="match status" value="1"/>
</dbReference>
<dbReference type="FunFam" id="1.20.1080.10:FF:000011">
    <property type="entry name" value="Formate family transporter"/>
    <property type="match status" value="1"/>
</dbReference>
<feature type="transmembrane region" description="Helical" evidence="7">
    <location>
        <begin position="29"/>
        <end position="53"/>
    </location>
</feature>
<dbReference type="InterPro" id="IPR000292">
    <property type="entry name" value="For/NO2_transpt"/>
</dbReference>
<protein>
    <submittedName>
        <fullName evidence="8">Formate/nitrite transporter family protein</fullName>
    </submittedName>
</protein>
<dbReference type="Gene3D" id="1.20.1080.10">
    <property type="entry name" value="Glycerol uptake facilitator protein"/>
    <property type="match status" value="1"/>
</dbReference>
<evidence type="ECO:0000256" key="3">
    <source>
        <dbReference type="ARBA" id="ARBA00022692"/>
    </source>
</evidence>
<dbReference type="PANTHER" id="PTHR30520:SF6">
    <property type="entry name" value="FORMATE_NITRATE FAMILY TRANSPORTER (EUROFUNG)"/>
    <property type="match status" value="1"/>
</dbReference>
<keyword evidence="3 7" id="KW-0812">Transmembrane</keyword>
<comment type="subcellular location">
    <subcellularLocation>
        <location evidence="1">Membrane</location>
        <topology evidence="1">Multi-pass membrane protein</topology>
    </subcellularLocation>
</comment>
<keyword evidence="9" id="KW-1185">Reference proteome</keyword>
<comment type="caution">
    <text evidence="8">The sequence shown here is derived from an EMBL/GenBank/DDBJ whole genome shotgun (WGS) entry which is preliminary data.</text>
</comment>
<feature type="transmembrane region" description="Helical" evidence="7">
    <location>
        <begin position="65"/>
        <end position="91"/>
    </location>
</feature>
<dbReference type="NCBIfam" id="TIGR00790">
    <property type="entry name" value="fnt"/>
    <property type="match status" value="1"/>
</dbReference>
<comment type="similarity">
    <text evidence="6">Belongs to the FNT transporter (TC 1.A.16) family.</text>
</comment>
<dbReference type="PROSITE" id="PS01005">
    <property type="entry name" value="FORMATE_NITRITE_TP_1"/>
    <property type="match status" value="1"/>
</dbReference>
<evidence type="ECO:0000313" key="9">
    <source>
        <dbReference type="Proteomes" id="UP000271256"/>
    </source>
</evidence>
<dbReference type="EMBL" id="RBWE01000001">
    <property type="protein sequence ID" value="RKO65961.1"/>
    <property type="molecule type" value="Genomic_DNA"/>
</dbReference>
<evidence type="ECO:0000256" key="6">
    <source>
        <dbReference type="ARBA" id="ARBA00049660"/>
    </source>
</evidence>
<dbReference type="AlphaFoldDB" id="A0A494WSU5"/>
<dbReference type="Proteomes" id="UP000271256">
    <property type="component" value="Unassembled WGS sequence"/>
</dbReference>
<dbReference type="InterPro" id="IPR024002">
    <property type="entry name" value="For/NO2_transpt_CS"/>
</dbReference>
<evidence type="ECO:0000256" key="2">
    <source>
        <dbReference type="ARBA" id="ARBA00022448"/>
    </source>
</evidence>
<organism evidence="8 9">
    <name type="scientific">Desulfofundulus salinus</name>
    <dbReference type="NCBI Taxonomy" id="2419843"/>
    <lineage>
        <taxon>Bacteria</taxon>
        <taxon>Bacillati</taxon>
        <taxon>Bacillota</taxon>
        <taxon>Clostridia</taxon>
        <taxon>Eubacteriales</taxon>
        <taxon>Peptococcaceae</taxon>
        <taxon>Desulfofundulus</taxon>
    </lineage>
</organism>
<dbReference type="InterPro" id="IPR023271">
    <property type="entry name" value="Aquaporin-like"/>
</dbReference>
<keyword evidence="5 7" id="KW-0472">Membrane</keyword>
<evidence type="ECO:0000256" key="5">
    <source>
        <dbReference type="ARBA" id="ARBA00023136"/>
    </source>
</evidence>
<evidence type="ECO:0000256" key="1">
    <source>
        <dbReference type="ARBA" id="ARBA00004141"/>
    </source>
</evidence>
<keyword evidence="4 7" id="KW-1133">Transmembrane helix</keyword>
<gene>
    <name evidence="8" type="ORF">D7024_02655</name>
</gene>
<dbReference type="RefSeq" id="WP_121450408.1">
    <property type="nucleotide sequence ID" value="NZ_RBWE01000001.1"/>
</dbReference>
<dbReference type="OrthoDB" id="9786493at2"/>
<name>A0A494WSU5_9FIRM</name>
<feature type="transmembrane region" description="Helical" evidence="7">
    <location>
        <begin position="208"/>
        <end position="228"/>
    </location>
</feature>
<proteinExistence type="inferred from homology"/>
<feature type="transmembrane region" description="Helical" evidence="7">
    <location>
        <begin position="111"/>
        <end position="137"/>
    </location>
</feature>
<reference evidence="8 9" key="1">
    <citation type="submission" date="2018-10" db="EMBL/GenBank/DDBJ databases">
        <authorList>
            <person name="Grouzdev D.S."/>
            <person name="Krutkina M.S."/>
            <person name="Tourova T.P."/>
            <person name="Nazina T.N."/>
        </authorList>
    </citation>
    <scope>NUCLEOTIDE SEQUENCE [LARGE SCALE GENOMIC DNA]</scope>
    <source>
        <strain evidence="8 9">435</strain>
    </source>
</reference>
<dbReference type="GO" id="GO:0005886">
    <property type="term" value="C:plasma membrane"/>
    <property type="evidence" value="ECO:0007669"/>
    <property type="project" value="TreeGrafter"/>
</dbReference>
<dbReference type="GO" id="GO:0015499">
    <property type="term" value="F:formate transmembrane transporter activity"/>
    <property type="evidence" value="ECO:0007669"/>
    <property type="project" value="TreeGrafter"/>
</dbReference>
<evidence type="ECO:0000256" key="4">
    <source>
        <dbReference type="ARBA" id="ARBA00022989"/>
    </source>
</evidence>
<sequence>MAVLKPAEILESCGNMGAMRARTGIPKTLMLAFLAGAYIAFGALLMVTVVAGLPQESFGTLTKFIGGALFPIGLIMVILGGADLFTGDVMYNTVGLFQGKMGAGELFRNWFFAYAGNFLGAIFVVYLAMSSGFLSAEPWLGWIQKIAVTKTSLTFEQAFWRGVGCNWLVCMACWLAMASDHAAGKVLGIWVPIMAFVTMGFEHNIANMFFIPAGIWVGAPVTWIQFWINNQLPVTLGNIVGGGLFVGVIYAFCYGNLSWTVLKSRISLRVNDNTVKR</sequence>
<evidence type="ECO:0000256" key="7">
    <source>
        <dbReference type="SAM" id="Phobius"/>
    </source>
</evidence>
<keyword evidence="2" id="KW-0813">Transport</keyword>
<accession>A0A494WSU5</accession>
<evidence type="ECO:0000313" key="8">
    <source>
        <dbReference type="EMBL" id="RKO65961.1"/>
    </source>
</evidence>
<feature type="transmembrane region" description="Helical" evidence="7">
    <location>
        <begin position="234"/>
        <end position="257"/>
    </location>
</feature>
<dbReference type="PANTHER" id="PTHR30520">
    <property type="entry name" value="FORMATE TRANSPORTER-RELATED"/>
    <property type="match status" value="1"/>
</dbReference>